<comment type="caution">
    <text evidence="1">The sequence shown here is derived from an EMBL/GenBank/DDBJ whole genome shotgun (WGS) entry which is preliminary data.</text>
</comment>
<organism evidence="1 2">
    <name type="scientific">Candidatus Magnetoglobus multicellularis str. Araruama</name>
    <dbReference type="NCBI Taxonomy" id="890399"/>
    <lineage>
        <taxon>Bacteria</taxon>
        <taxon>Pseudomonadati</taxon>
        <taxon>Thermodesulfobacteriota</taxon>
        <taxon>Desulfobacteria</taxon>
        <taxon>Desulfobacterales</taxon>
        <taxon>Desulfobacteraceae</taxon>
        <taxon>Candidatus Magnetoglobus</taxon>
    </lineage>
</organism>
<evidence type="ECO:0000313" key="1">
    <source>
        <dbReference type="EMBL" id="ETR71913.1"/>
    </source>
</evidence>
<dbReference type="EMBL" id="ATBP01000207">
    <property type="protein sequence ID" value="ETR71913.1"/>
    <property type="molecule type" value="Genomic_DNA"/>
</dbReference>
<evidence type="ECO:0000313" key="2">
    <source>
        <dbReference type="Proteomes" id="UP000189670"/>
    </source>
</evidence>
<sequence length="144" mass="16832">MLFENEMNNLKNILIKETNFSKIWDAFMTHIAESHKYAKYTKKTKHPVLKSLIEAIGREHIFKGQEINITNFFLQKIKGTKLVHGPFLINNCFGNVFYYDDIDKGLISVCGHDGMSLFYRITSSNITNKKDRSKKKSTTWKRVH</sequence>
<name>A0A1V1PAX0_9BACT</name>
<accession>A0A1V1PAX0</accession>
<dbReference type="AlphaFoldDB" id="A0A1V1PAX0"/>
<protein>
    <submittedName>
        <fullName evidence="1">Uncharacterized protein</fullName>
    </submittedName>
</protein>
<reference evidence="2" key="1">
    <citation type="submission" date="2012-11" db="EMBL/GenBank/DDBJ databases">
        <authorList>
            <person name="Lucero-Rivera Y.E."/>
            <person name="Tovar-Ramirez D."/>
        </authorList>
    </citation>
    <scope>NUCLEOTIDE SEQUENCE [LARGE SCALE GENOMIC DNA]</scope>
    <source>
        <strain evidence="2">Araruama</strain>
    </source>
</reference>
<gene>
    <name evidence="1" type="ORF">OMM_07823</name>
</gene>
<proteinExistence type="predicted"/>
<dbReference type="Proteomes" id="UP000189670">
    <property type="component" value="Unassembled WGS sequence"/>
</dbReference>